<dbReference type="EMBL" id="PEYC01000009">
    <property type="protein sequence ID" value="PIS40329.1"/>
    <property type="molecule type" value="Genomic_DNA"/>
</dbReference>
<dbReference type="PANTHER" id="PTHR11138">
    <property type="entry name" value="METHIONYL-TRNA FORMYLTRANSFERASE"/>
    <property type="match status" value="1"/>
</dbReference>
<dbReference type="SUPFAM" id="SSF50486">
    <property type="entry name" value="FMT C-terminal domain-like"/>
    <property type="match status" value="1"/>
</dbReference>
<feature type="domain" description="Formyl transferase N-terminal" evidence="6">
    <location>
        <begin position="9"/>
        <end position="186"/>
    </location>
</feature>
<dbReference type="InterPro" id="IPR041711">
    <property type="entry name" value="Met-tRNA-FMT_N"/>
</dbReference>
<dbReference type="HAMAP" id="MF_00182">
    <property type="entry name" value="Formyl_trans"/>
    <property type="match status" value="1"/>
</dbReference>
<comment type="catalytic activity">
    <reaction evidence="5">
        <text>L-methionyl-tRNA(fMet) + (6R)-10-formyltetrahydrofolate = N-formyl-L-methionyl-tRNA(fMet) + (6S)-5,6,7,8-tetrahydrofolate + H(+)</text>
        <dbReference type="Rhea" id="RHEA:24380"/>
        <dbReference type="Rhea" id="RHEA-COMP:9952"/>
        <dbReference type="Rhea" id="RHEA-COMP:9953"/>
        <dbReference type="ChEBI" id="CHEBI:15378"/>
        <dbReference type="ChEBI" id="CHEBI:57453"/>
        <dbReference type="ChEBI" id="CHEBI:78530"/>
        <dbReference type="ChEBI" id="CHEBI:78844"/>
        <dbReference type="ChEBI" id="CHEBI:195366"/>
        <dbReference type="EC" id="2.1.2.9"/>
    </reaction>
</comment>
<dbReference type="Proteomes" id="UP000231472">
    <property type="component" value="Unassembled WGS sequence"/>
</dbReference>
<dbReference type="EC" id="2.1.2.9" evidence="2 5"/>
<protein>
    <recommendedName>
        <fullName evidence="2 5">Methionyl-tRNA formyltransferase</fullName>
        <ecNumber evidence="2 5">2.1.2.9</ecNumber>
    </recommendedName>
</protein>
<keyword evidence="4 5" id="KW-0648">Protein biosynthesis</keyword>
<dbReference type="InterPro" id="IPR044135">
    <property type="entry name" value="Met-tRNA-FMT_C"/>
</dbReference>
<evidence type="ECO:0000313" key="9">
    <source>
        <dbReference type="Proteomes" id="UP000231472"/>
    </source>
</evidence>
<comment type="caution">
    <text evidence="8">The sequence shown here is derived from an EMBL/GenBank/DDBJ whole genome shotgun (WGS) entry which is preliminary data.</text>
</comment>
<dbReference type="Gene3D" id="3.40.50.12230">
    <property type="match status" value="1"/>
</dbReference>
<accession>A0A2H0YPY2</accession>
<dbReference type="SUPFAM" id="SSF53328">
    <property type="entry name" value="Formyltransferase"/>
    <property type="match status" value="1"/>
</dbReference>
<dbReference type="PANTHER" id="PTHR11138:SF5">
    <property type="entry name" value="METHIONYL-TRNA FORMYLTRANSFERASE, MITOCHONDRIAL"/>
    <property type="match status" value="1"/>
</dbReference>
<evidence type="ECO:0000256" key="4">
    <source>
        <dbReference type="ARBA" id="ARBA00022917"/>
    </source>
</evidence>
<gene>
    <name evidence="5" type="primary">fmt</name>
    <name evidence="8" type="ORF">COT32_00370</name>
</gene>
<comment type="function">
    <text evidence="5">Attaches a formyl group to the free amino group of methionyl-tRNA(fMet). The formyl group appears to play a dual role in the initiator identity of N-formylmethionyl-tRNA by promoting its recognition by IF2 and preventing the misappropriation of this tRNA by the elongation apparatus.</text>
</comment>
<name>A0A2H0YPY2_9BACT</name>
<feature type="binding site" evidence="5">
    <location>
        <begin position="114"/>
        <end position="117"/>
    </location>
    <ligand>
        <name>(6S)-5,6,7,8-tetrahydrofolate</name>
        <dbReference type="ChEBI" id="CHEBI:57453"/>
    </ligand>
</feature>
<comment type="similarity">
    <text evidence="1 5">Belongs to the Fmt family.</text>
</comment>
<evidence type="ECO:0000256" key="3">
    <source>
        <dbReference type="ARBA" id="ARBA00022679"/>
    </source>
</evidence>
<evidence type="ECO:0000256" key="2">
    <source>
        <dbReference type="ARBA" id="ARBA00012261"/>
    </source>
</evidence>
<proteinExistence type="inferred from homology"/>
<evidence type="ECO:0000256" key="1">
    <source>
        <dbReference type="ARBA" id="ARBA00010699"/>
    </source>
</evidence>
<reference evidence="9" key="1">
    <citation type="submission" date="2017-09" db="EMBL/GenBank/DDBJ databases">
        <title>Depth-based differentiation of microbial function through sediment-hosted aquifers and enrichment of novel symbionts in the deep terrestrial subsurface.</title>
        <authorList>
            <person name="Probst A.J."/>
            <person name="Ladd B."/>
            <person name="Jarett J.K."/>
            <person name="Geller-Mcgrath D.E."/>
            <person name="Sieber C.M.K."/>
            <person name="Emerson J.B."/>
            <person name="Anantharaman K."/>
            <person name="Thomas B.C."/>
            <person name="Malmstrom R."/>
            <person name="Stieglmeier M."/>
            <person name="Klingl A."/>
            <person name="Woyke T."/>
            <person name="Ryan C.M."/>
            <person name="Banfield J.F."/>
        </authorList>
    </citation>
    <scope>NUCLEOTIDE SEQUENCE [LARGE SCALE GENOMIC DNA]</scope>
</reference>
<dbReference type="InterPro" id="IPR005793">
    <property type="entry name" value="Formyl_trans_C"/>
</dbReference>
<evidence type="ECO:0000256" key="5">
    <source>
        <dbReference type="HAMAP-Rule" id="MF_00182"/>
    </source>
</evidence>
<dbReference type="AlphaFoldDB" id="A0A2H0YPY2"/>
<evidence type="ECO:0000313" key="8">
    <source>
        <dbReference type="EMBL" id="PIS40329.1"/>
    </source>
</evidence>
<dbReference type="GO" id="GO:0004479">
    <property type="term" value="F:methionyl-tRNA formyltransferase activity"/>
    <property type="evidence" value="ECO:0007669"/>
    <property type="project" value="UniProtKB-UniRule"/>
</dbReference>
<dbReference type="NCBIfam" id="TIGR00460">
    <property type="entry name" value="fmt"/>
    <property type="match status" value="1"/>
</dbReference>
<organism evidence="8 9">
    <name type="scientific">Candidatus Nealsonbacteria bacterium CG08_land_8_20_14_0_20_36_22</name>
    <dbReference type="NCBI Taxonomy" id="1974704"/>
    <lineage>
        <taxon>Bacteria</taxon>
        <taxon>Candidatus Nealsoniibacteriota</taxon>
    </lineage>
</organism>
<dbReference type="InterPro" id="IPR005794">
    <property type="entry name" value="Fmt"/>
</dbReference>
<dbReference type="InterPro" id="IPR011034">
    <property type="entry name" value="Formyl_transferase-like_C_sf"/>
</dbReference>
<evidence type="ECO:0000259" key="7">
    <source>
        <dbReference type="Pfam" id="PF02911"/>
    </source>
</evidence>
<dbReference type="Pfam" id="PF02911">
    <property type="entry name" value="Formyl_trans_C"/>
    <property type="match status" value="1"/>
</dbReference>
<feature type="domain" description="Formyl transferase C-terminal" evidence="7">
    <location>
        <begin position="210"/>
        <end position="297"/>
    </location>
</feature>
<keyword evidence="3 5" id="KW-0808">Transferase</keyword>
<evidence type="ECO:0000259" key="6">
    <source>
        <dbReference type="Pfam" id="PF00551"/>
    </source>
</evidence>
<dbReference type="CDD" id="cd08646">
    <property type="entry name" value="FMT_core_Met-tRNA-FMT_N"/>
    <property type="match status" value="1"/>
</dbReference>
<dbReference type="InterPro" id="IPR002376">
    <property type="entry name" value="Formyl_transf_N"/>
</dbReference>
<dbReference type="InterPro" id="IPR036477">
    <property type="entry name" value="Formyl_transf_N_sf"/>
</dbReference>
<sequence>MQNDKEKFKIIFLGTPEFGVIILEGLINGGHKPILVVTAPDKPVGRKQMLTPPPVKTIAQKYNILIEQPKKIKNLELKIKNLKPDLGIVAAYGHIIPQEILTIPKYGFLNVHPSLLPKYRGPSPIQTAILNGDEETGVTIILMDEKIDHGPILAKRELEFSISNFQFSKLHDKLAELGVKLLLETIAKWINGEIKPKPQNESKATYTKIIKKDDGKINWSRPTTEIEKQIRAFNPWPGTFTFIKKNNLPSLKLRRASKIIRVKILEAEVSKSNQLIIKKIQPEGKKPMTFEEFKRGYL</sequence>
<dbReference type="CDD" id="cd08704">
    <property type="entry name" value="Met_tRNA_FMT_C"/>
    <property type="match status" value="1"/>
</dbReference>
<dbReference type="Pfam" id="PF00551">
    <property type="entry name" value="Formyl_trans_N"/>
    <property type="match status" value="1"/>
</dbReference>
<dbReference type="GO" id="GO:0005829">
    <property type="term" value="C:cytosol"/>
    <property type="evidence" value="ECO:0007669"/>
    <property type="project" value="TreeGrafter"/>
</dbReference>